<keyword evidence="8" id="KW-0100">Branched-chain amino acid biosynthesis</keyword>
<dbReference type="GO" id="GO:0003852">
    <property type="term" value="F:2-isopropylmalate synthase activity"/>
    <property type="evidence" value="ECO:0007669"/>
    <property type="project" value="UniProtKB-EC"/>
</dbReference>
<dbReference type="Gene3D" id="3.20.20.70">
    <property type="entry name" value="Aldolase class I"/>
    <property type="match status" value="1"/>
</dbReference>
<dbReference type="PANTHER" id="PTHR10277:SF9">
    <property type="entry name" value="2-ISOPROPYLMALATE SYNTHASE 1, CHLOROPLASTIC-RELATED"/>
    <property type="match status" value="1"/>
</dbReference>
<evidence type="ECO:0000256" key="8">
    <source>
        <dbReference type="ARBA" id="ARBA00023304"/>
    </source>
</evidence>
<dbReference type="SUPFAM" id="SSF110921">
    <property type="entry name" value="2-isopropylmalate synthase LeuA, allosteric (dimerisation) domain"/>
    <property type="match status" value="1"/>
</dbReference>
<evidence type="ECO:0000256" key="2">
    <source>
        <dbReference type="ARBA" id="ARBA00004689"/>
    </source>
</evidence>
<dbReference type="Pfam" id="PF22617">
    <property type="entry name" value="HCS_D2"/>
    <property type="match status" value="1"/>
</dbReference>
<evidence type="ECO:0000256" key="1">
    <source>
        <dbReference type="ARBA" id="ARBA00003715"/>
    </source>
</evidence>
<dbReference type="InterPro" id="IPR050073">
    <property type="entry name" value="2-IPM_HCS-like"/>
</dbReference>
<name>A0ABT2EW69_METVO</name>
<dbReference type="Gene3D" id="1.10.238.260">
    <property type="match status" value="1"/>
</dbReference>
<dbReference type="PROSITE" id="PS00815">
    <property type="entry name" value="AIPM_HOMOCIT_SYNTH_1"/>
    <property type="match status" value="1"/>
</dbReference>
<dbReference type="CDD" id="cd07940">
    <property type="entry name" value="DRE_TIM_IPMS"/>
    <property type="match status" value="1"/>
</dbReference>
<protein>
    <recommendedName>
        <fullName evidence="4">2-isopropylmalate synthase</fullName>
        <ecNumber evidence="4">2.3.3.13</ecNumber>
    </recommendedName>
    <alternativeName>
        <fullName evidence="9">Alpha-IPM synthase</fullName>
    </alternativeName>
</protein>
<dbReference type="SMART" id="SM00917">
    <property type="entry name" value="LeuA_dimer"/>
    <property type="match status" value="1"/>
</dbReference>
<evidence type="ECO:0000256" key="9">
    <source>
        <dbReference type="ARBA" id="ARBA00029993"/>
    </source>
</evidence>
<evidence type="ECO:0000256" key="4">
    <source>
        <dbReference type="ARBA" id="ARBA00012973"/>
    </source>
</evidence>
<sequence>MKNNGLKKNNRNKNIRNLEIFDTTLRDGEQTPEISFPINAKLEIASKLDELGVDVIEAGFPISSNGEFEAVKKIKQLNLNAKICGLSRCQKGDIDTVIDCDLDNIHLFIATSKLHREYKLKKSKEQILQIVSDSITYAKEHGLNVEFSAEDATRTELDYLTEVYTEAISSKTDYIDIPDTVGILTPKKMEYLIKNLTNKLNNNLTNNLTNNLSNTISNNPNNKNNNNLKMPNLSVHCHNDFGLAVANSLTAFEQGVSQVHCTINGIGERAGNTDLAELVSSLKFLYDDEDEQMTIRTNIKTELLYDISKLVSHYSNISIAPNKPLVGRNAFAHESGIHTHGVIENALTYEPIDPKKVGNKRRLVLGKHAGTHSIKLKLEEMGLIVGENLSNEQFEEIVIKIKALGDKGKLVLDADLRAIIKDVTSKVLKSKRVVNLEQLAVVTGINVIPTASVAVNIAGKRYKSSQMGVGPVDASLKALESVVGETVKAKLIEYTINAATGGSDAIADVTVKLENNKKIVTAKSTSEDVVHASVEAVIEGINRLLDESTID</sequence>
<comment type="function">
    <text evidence="1">Catalyzes the condensation of the acetyl group of acetyl-CoA with 3-methyl-2-oxobutanoate (2-oxoisovalerate) to form 3-carboxy-3-hydroxy-4-methylpentanoate (2-isopropylmalate).</text>
</comment>
<dbReference type="InterPro" id="IPR036230">
    <property type="entry name" value="LeuA_allosteric_dom_sf"/>
</dbReference>
<keyword evidence="13" id="KW-1185">Reference proteome</keyword>
<comment type="pathway">
    <text evidence="2">Amino-acid biosynthesis; L-leucine biosynthesis; L-leucine from 3-methyl-2-oxobutanoate: step 1/4.</text>
</comment>
<dbReference type="InterPro" id="IPR013709">
    <property type="entry name" value="2-isopropylmalate_synth_dimer"/>
</dbReference>
<evidence type="ECO:0000256" key="6">
    <source>
        <dbReference type="ARBA" id="ARBA00022605"/>
    </source>
</evidence>
<organism evidence="12 13">
    <name type="scientific">Methanococcus voltae PS</name>
    <dbReference type="NCBI Taxonomy" id="523842"/>
    <lineage>
        <taxon>Archaea</taxon>
        <taxon>Methanobacteriati</taxon>
        <taxon>Methanobacteriota</taxon>
        <taxon>Methanomada group</taxon>
        <taxon>Methanococci</taxon>
        <taxon>Methanococcales</taxon>
        <taxon>Methanococcaceae</taxon>
        <taxon>Methanococcus</taxon>
    </lineage>
</organism>
<reference evidence="12" key="1">
    <citation type="submission" date="2022-08" db="EMBL/GenBank/DDBJ databases">
        <title>Genomic Encyclopedia of Type Strains, Phase V (KMG-V): Genome sequencing to study the core and pangenomes of soil and plant-associated prokaryotes.</title>
        <authorList>
            <person name="Whitman W."/>
        </authorList>
    </citation>
    <scope>NUCLEOTIDE SEQUENCE</scope>
    <source>
        <strain evidence="12">PS</strain>
    </source>
</reference>
<evidence type="ECO:0000256" key="7">
    <source>
        <dbReference type="ARBA" id="ARBA00022679"/>
    </source>
</evidence>
<keyword evidence="7 10" id="KW-0808">Transferase</keyword>
<dbReference type="Gene3D" id="3.30.160.270">
    <property type="match status" value="1"/>
</dbReference>
<dbReference type="EC" id="2.3.3.13" evidence="4"/>
<proteinExistence type="inferred from homology"/>
<accession>A0ABT2EW69</accession>
<dbReference type="PROSITE" id="PS00816">
    <property type="entry name" value="AIPM_HOMOCIT_SYNTH_2"/>
    <property type="match status" value="1"/>
</dbReference>
<dbReference type="InterPro" id="IPR002034">
    <property type="entry name" value="AIPM/Hcit_synth_CS"/>
</dbReference>
<dbReference type="PANTHER" id="PTHR10277">
    <property type="entry name" value="HOMOCITRATE SYNTHASE-RELATED"/>
    <property type="match status" value="1"/>
</dbReference>
<keyword evidence="5" id="KW-0432">Leucine biosynthesis</keyword>
<evidence type="ECO:0000256" key="3">
    <source>
        <dbReference type="ARBA" id="ARBA00011738"/>
    </source>
</evidence>
<comment type="subunit">
    <text evidence="3">Homodimer.</text>
</comment>
<dbReference type="EMBL" id="JANUCQ010000002">
    <property type="protein sequence ID" value="MCS3922206.1"/>
    <property type="molecule type" value="Genomic_DNA"/>
</dbReference>
<evidence type="ECO:0000313" key="13">
    <source>
        <dbReference type="Proteomes" id="UP001140258"/>
    </source>
</evidence>
<dbReference type="Pfam" id="PF08502">
    <property type="entry name" value="LeuA_dimer"/>
    <property type="match status" value="1"/>
</dbReference>
<dbReference type="InterPro" id="IPR054691">
    <property type="entry name" value="LeuA/HCS_post-cat"/>
</dbReference>
<dbReference type="PROSITE" id="PS50991">
    <property type="entry name" value="PYR_CT"/>
    <property type="match status" value="1"/>
</dbReference>
<dbReference type="Pfam" id="PF00682">
    <property type="entry name" value="HMGL-like"/>
    <property type="match status" value="2"/>
</dbReference>
<feature type="domain" description="Pyruvate carboxyltransferase" evidence="11">
    <location>
        <begin position="18"/>
        <end position="305"/>
    </location>
</feature>
<evidence type="ECO:0000259" key="11">
    <source>
        <dbReference type="PROSITE" id="PS50991"/>
    </source>
</evidence>
<gene>
    <name evidence="12" type="ORF">M2325_000891</name>
</gene>
<dbReference type="SUPFAM" id="SSF51569">
    <property type="entry name" value="Aldolase"/>
    <property type="match status" value="2"/>
</dbReference>
<dbReference type="Proteomes" id="UP001140258">
    <property type="component" value="Unassembled WGS sequence"/>
</dbReference>
<keyword evidence="6" id="KW-0028">Amino-acid biosynthesis</keyword>
<keyword evidence="12" id="KW-0012">Acyltransferase</keyword>
<dbReference type="RefSeq" id="WP_259051535.1">
    <property type="nucleotide sequence ID" value="NZ_JANUCQ010000002.1"/>
</dbReference>
<evidence type="ECO:0000256" key="5">
    <source>
        <dbReference type="ARBA" id="ARBA00022430"/>
    </source>
</evidence>
<dbReference type="InterPro" id="IPR000891">
    <property type="entry name" value="PYR_CT"/>
</dbReference>
<dbReference type="InterPro" id="IPR013785">
    <property type="entry name" value="Aldolase_TIM"/>
</dbReference>
<comment type="caution">
    <text evidence="12">The sequence shown here is derived from an EMBL/GenBank/DDBJ whole genome shotgun (WGS) entry which is preliminary data.</text>
</comment>
<comment type="similarity">
    <text evidence="10">Belongs to the alpha-IPM synthase/homocitrate synthase family.</text>
</comment>
<evidence type="ECO:0000313" key="12">
    <source>
        <dbReference type="EMBL" id="MCS3922206.1"/>
    </source>
</evidence>
<evidence type="ECO:0000256" key="10">
    <source>
        <dbReference type="RuleBase" id="RU003523"/>
    </source>
</evidence>